<dbReference type="Proteomes" id="UP000317940">
    <property type="component" value="Unassembled WGS sequence"/>
</dbReference>
<organism evidence="1 2">
    <name type="scientific">Kitasatospora viridis</name>
    <dbReference type="NCBI Taxonomy" id="281105"/>
    <lineage>
        <taxon>Bacteria</taxon>
        <taxon>Bacillati</taxon>
        <taxon>Actinomycetota</taxon>
        <taxon>Actinomycetes</taxon>
        <taxon>Kitasatosporales</taxon>
        <taxon>Streptomycetaceae</taxon>
        <taxon>Kitasatospora</taxon>
    </lineage>
</organism>
<gene>
    <name evidence="1" type="ORF">FHX73_13168</name>
</gene>
<sequence length="108" mass="11988">MSGQSEFEAALVAPWRIPFLVNLSYELAMAERGVYRGRTITEEQALRLVGFLNELRLVVSNQLRADTYRAGAGYPDSALVEVLFGRVERAGMSEFWSRTVSRAASGLS</sequence>
<proteinExistence type="predicted"/>
<dbReference type="AlphaFoldDB" id="A0A561TSN5"/>
<keyword evidence="2" id="KW-1185">Reference proteome</keyword>
<comment type="caution">
    <text evidence="1">The sequence shown here is derived from an EMBL/GenBank/DDBJ whole genome shotgun (WGS) entry which is preliminary data.</text>
</comment>
<accession>A0A561TSN5</accession>
<dbReference type="EMBL" id="VIWT01000003">
    <property type="protein sequence ID" value="TWF90124.1"/>
    <property type="molecule type" value="Genomic_DNA"/>
</dbReference>
<evidence type="ECO:0000313" key="2">
    <source>
        <dbReference type="Proteomes" id="UP000317940"/>
    </source>
</evidence>
<reference evidence="1 2" key="1">
    <citation type="submission" date="2019-06" db="EMBL/GenBank/DDBJ databases">
        <title>Sequencing the genomes of 1000 actinobacteria strains.</title>
        <authorList>
            <person name="Klenk H.-P."/>
        </authorList>
    </citation>
    <scope>NUCLEOTIDE SEQUENCE [LARGE SCALE GENOMIC DNA]</scope>
    <source>
        <strain evidence="1 2">DSM 44826</strain>
    </source>
</reference>
<protein>
    <submittedName>
        <fullName evidence="1">Uncharacterized protein</fullName>
    </submittedName>
</protein>
<name>A0A561TSN5_9ACTN</name>
<evidence type="ECO:0000313" key="1">
    <source>
        <dbReference type="EMBL" id="TWF90124.1"/>
    </source>
</evidence>